<dbReference type="Proteomes" id="UP001232163">
    <property type="component" value="Unassembled WGS sequence"/>
</dbReference>
<evidence type="ECO:0000313" key="3">
    <source>
        <dbReference type="EMBL" id="MDP9765797.1"/>
    </source>
</evidence>
<feature type="region of interest" description="Disordered" evidence="1">
    <location>
        <begin position="1"/>
        <end position="21"/>
    </location>
</feature>
<organism evidence="3 4">
    <name type="scientific">Deinococcus enclensis</name>
    <dbReference type="NCBI Taxonomy" id="1049582"/>
    <lineage>
        <taxon>Bacteria</taxon>
        <taxon>Thermotogati</taxon>
        <taxon>Deinococcota</taxon>
        <taxon>Deinococci</taxon>
        <taxon>Deinococcales</taxon>
        <taxon>Deinococcaceae</taxon>
        <taxon>Deinococcus</taxon>
    </lineage>
</organism>
<feature type="transmembrane region" description="Helical" evidence="2">
    <location>
        <begin position="491"/>
        <end position="511"/>
    </location>
</feature>
<dbReference type="EMBL" id="JAURUR010000015">
    <property type="protein sequence ID" value="MDP9765797.1"/>
    <property type="molecule type" value="Genomic_DNA"/>
</dbReference>
<keyword evidence="4" id="KW-1185">Reference proteome</keyword>
<evidence type="ECO:0000313" key="4">
    <source>
        <dbReference type="Proteomes" id="UP001232163"/>
    </source>
</evidence>
<feature type="transmembrane region" description="Helical" evidence="2">
    <location>
        <begin position="275"/>
        <end position="298"/>
    </location>
</feature>
<feature type="transmembrane region" description="Helical" evidence="2">
    <location>
        <begin position="523"/>
        <end position="542"/>
    </location>
</feature>
<feature type="transmembrane region" description="Helical" evidence="2">
    <location>
        <begin position="548"/>
        <end position="566"/>
    </location>
</feature>
<sequence length="571" mass="57423">MGRPPPPPEFPDPARPGGGAAVPAWLDWLHEDADGTLGAEDRARLAAWPDTDRVARWREALHGTQAALSSLPSPALPQSVARQVAGEVAASAQWRGLPAPALPRSVAAAVAADVALAHTLQLAPAVLPRSVAAGVAGDVRVAGQVRPPAIPRSVAASVASEIAWQARLHRPVPAAPSVAAGLAARIAAEAAGAPAVRPRPAEVPPVAAPVAAFQAAVDATPPEAAHVWVHPVPSLRGPNPAPALLVGALMVGLLLLTVTTAWPNLTAGALVLQALLAQVSPLAVVGAALVLLTSVLVAWRPTPTLRTVGAGAYALAAVLTLPTLYQGAASGRVTFGQNVTVERPVDGNVIAIGGNVHLTGAARVDGEVVTLLGDVTRDPGAQVTGRVNTLLGQAPGDRTALQAPPPSDLSVASAAAFRPLLGWLGGAAWSKFFVLLTAGALGSLFTLGVAPVLARRQRHAPMRTLALGVLTLAALGVPALVLGLAGLLGPALLATMLLVLLLAVGLSVTAYDGGRALAVRARLPVPDVVGAVLGLTAIAASLGEPPLALLFTLVGGTWGAGTLLLTHRAAR</sequence>
<name>A0ABT9MGT0_9DEIO</name>
<keyword evidence="2" id="KW-1133">Transmembrane helix</keyword>
<proteinExistence type="predicted"/>
<protein>
    <recommendedName>
        <fullName evidence="5">Polymer-forming cytoskeletal protein</fullName>
    </recommendedName>
</protein>
<comment type="caution">
    <text evidence="3">The sequence shown here is derived from an EMBL/GenBank/DDBJ whole genome shotgun (WGS) entry which is preliminary data.</text>
</comment>
<accession>A0ABT9MGT0</accession>
<feature type="compositionally biased region" description="Pro residues" evidence="1">
    <location>
        <begin position="1"/>
        <end position="14"/>
    </location>
</feature>
<dbReference type="RefSeq" id="WP_307468247.1">
    <property type="nucleotide sequence ID" value="NZ_JAURUR010000015.1"/>
</dbReference>
<feature type="transmembrane region" description="Helical" evidence="2">
    <location>
        <begin position="432"/>
        <end position="453"/>
    </location>
</feature>
<keyword evidence="2" id="KW-0472">Membrane</keyword>
<feature type="transmembrane region" description="Helical" evidence="2">
    <location>
        <begin position="243"/>
        <end position="263"/>
    </location>
</feature>
<keyword evidence="2" id="KW-0812">Transmembrane</keyword>
<evidence type="ECO:0008006" key="5">
    <source>
        <dbReference type="Google" id="ProtNLM"/>
    </source>
</evidence>
<feature type="transmembrane region" description="Helical" evidence="2">
    <location>
        <begin position="310"/>
        <end position="328"/>
    </location>
</feature>
<gene>
    <name evidence="3" type="ORF">QO006_003252</name>
</gene>
<evidence type="ECO:0000256" key="1">
    <source>
        <dbReference type="SAM" id="MobiDB-lite"/>
    </source>
</evidence>
<reference evidence="3 4" key="1">
    <citation type="submission" date="2023-07" db="EMBL/GenBank/DDBJ databases">
        <title>Genomic Encyclopedia of Type Strains, Phase IV (KMG-IV): sequencing the most valuable type-strain genomes for metagenomic binning, comparative biology and taxonomic classification.</title>
        <authorList>
            <person name="Goeker M."/>
        </authorList>
    </citation>
    <scope>NUCLEOTIDE SEQUENCE [LARGE SCALE GENOMIC DNA]</scope>
    <source>
        <strain evidence="3 4">NIO-1023</strain>
    </source>
</reference>
<evidence type="ECO:0000256" key="2">
    <source>
        <dbReference type="SAM" id="Phobius"/>
    </source>
</evidence>
<feature type="transmembrane region" description="Helical" evidence="2">
    <location>
        <begin position="465"/>
        <end position="485"/>
    </location>
</feature>